<dbReference type="EMBL" id="JANKAS010000012">
    <property type="protein sequence ID" value="MCR1899695.1"/>
    <property type="molecule type" value="Genomic_DNA"/>
</dbReference>
<feature type="coiled-coil region" evidence="4">
    <location>
        <begin position="775"/>
        <end position="802"/>
    </location>
</feature>
<name>A0AAE3HFL3_9FIRM</name>
<evidence type="ECO:0000313" key="7">
    <source>
        <dbReference type="Proteomes" id="UP001205748"/>
    </source>
</evidence>
<feature type="domain" description="Rad50/SbcC-type AAA" evidence="5">
    <location>
        <begin position="5"/>
        <end position="309"/>
    </location>
</feature>
<dbReference type="InterPro" id="IPR038729">
    <property type="entry name" value="Rad50/SbcC_AAA"/>
</dbReference>
<proteinExistence type="inferred from homology"/>
<protein>
    <recommendedName>
        <fullName evidence="3">Nuclease SbcCD subunit C</fullName>
    </recommendedName>
</protein>
<evidence type="ECO:0000256" key="2">
    <source>
        <dbReference type="ARBA" id="ARBA00011322"/>
    </source>
</evidence>
<feature type="coiled-coil region" evidence="4">
    <location>
        <begin position="462"/>
        <end position="493"/>
    </location>
</feature>
<sequence>MKPLQLKIQGLNSFMEEQAIDFSELTEVGLFGIFGPTGSGKSTILDAITLALYGEIPRAGRDLSGVVNSHSDKADIYYEFQIGNKKDKRTYFVQRCYKKDKNGSVNTHIVKLCDITDQDNPIVLGEKVNAVNNKVGEILGLTCNDFTRSVVLPQGNFSDFLKLSGRDKRDMLERIFALQEYGGRLTKKIRDHKNKVDSELMVIQGQLQHFDGISQGAFQALKQEIKDLEEKKIHLAEQAKQIEKKYETSHALWKLQEEYKGYQVKKEKLDQNQDTIEDYKKQYELAQRAKNIQPYIKSHQETQNKIKNREQDLQRVQRQYQQLVTSLDTLKEKWEQQKEKKENHLPLLVNKKINLENAIKQSHKKNILEREWKKLTQQEEELSLILKQREDEIEHLIEQLDQLTTKVVERQEQREKGRHSPEYGEKLYQAYDIEKQYKKILKNHEDLIKYIQVSQEKYLYPLRKEEKKIQGALQELEEKIQKSERQQTSIQHQIEERKYQNMAALLAKSLEDNQSCPVCGSLHHPQKADYPQNQEINTLEQYKENLEKSIETLKEQKEKILLTQQKILQDIYGRERLVQEKEREAQTAKEERDGLEKQYEQYKDKFKTKNIEIKVQEYHKKLQQDEKLQREIKTLQESKEKQEILQRQLQEKLYAENTQLTRIQQSIIERQNLIKDLQRDIEKVCGKNSPQKEMDNVSREIDQMKKLFTRIEQEYNEKSNYKNELEKDQRGLQDILSQLHEFQESIEENLQQALVDNDFSDVEEVINSFKSIEERKKLQEIIEQHQHQLGLIKDNMERLEKHMEGNSITQEQWENLLEKRQQINQNLEEGKALLVERKTQADTMAEQLKKLQKLQKQQKDLEHKQGLIEEINRLFQGNKFVEFISLRQLRYIAKEASGELKRITRGRYALELDDQGNFIMRDDFNGGVRRSTRTLSGGETFLTSLSLALALSSHIQLKGRAPLEFFFLDEGFGTLDSSLLEVVMDSLERLHSEKLSVGLISHVDELKQRIPRRLMVSPAVAGMNGTKVKMEMS</sequence>
<dbReference type="PANTHER" id="PTHR32114:SF2">
    <property type="entry name" value="ABC TRANSPORTER ABCH.3"/>
    <property type="match status" value="1"/>
</dbReference>
<evidence type="ECO:0000256" key="1">
    <source>
        <dbReference type="ARBA" id="ARBA00006930"/>
    </source>
</evidence>
<evidence type="ECO:0000256" key="4">
    <source>
        <dbReference type="SAM" id="Coils"/>
    </source>
</evidence>
<feature type="coiled-coil region" evidence="4">
    <location>
        <begin position="379"/>
        <end position="413"/>
    </location>
</feature>
<gene>
    <name evidence="6" type="ORF">NSA47_11980</name>
</gene>
<dbReference type="GO" id="GO:0016887">
    <property type="term" value="F:ATP hydrolysis activity"/>
    <property type="evidence" value="ECO:0007669"/>
    <property type="project" value="InterPro"/>
</dbReference>
<comment type="subunit">
    <text evidence="2">Heterodimer of SbcC and SbcD.</text>
</comment>
<dbReference type="PANTHER" id="PTHR32114">
    <property type="entry name" value="ABC TRANSPORTER ABCH.3"/>
    <property type="match status" value="1"/>
</dbReference>
<dbReference type="SUPFAM" id="SSF52540">
    <property type="entry name" value="P-loop containing nucleoside triphosphate hydrolases"/>
    <property type="match status" value="1"/>
</dbReference>
<evidence type="ECO:0000256" key="3">
    <source>
        <dbReference type="ARBA" id="ARBA00013368"/>
    </source>
</evidence>
<dbReference type="AlphaFoldDB" id="A0AAE3HFL3"/>
<evidence type="ECO:0000313" key="6">
    <source>
        <dbReference type="EMBL" id="MCR1899695.1"/>
    </source>
</evidence>
<reference evidence="6" key="1">
    <citation type="submission" date="2022-07" db="EMBL/GenBank/DDBJ databases">
        <title>Enhanced cultured diversity of the mouse gut microbiota enables custom-made synthetic communities.</title>
        <authorList>
            <person name="Afrizal A."/>
        </authorList>
    </citation>
    <scope>NUCLEOTIDE SEQUENCE</scope>
    <source>
        <strain evidence="6">DSM 28593</strain>
    </source>
</reference>
<comment type="caution">
    <text evidence="6">The sequence shown here is derived from an EMBL/GenBank/DDBJ whole genome shotgun (WGS) entry which is preliminary data.</text>
</comment>
<dbReference type="GO" id="GO:0006302">
    <property type="term" value="P:double-strand break repair"/>
    <property type="evidence" value="ECO:0007669"/>
    <property type="project" value="InterPro"/>
</dbReference>
<dbReference type="Pfam" id="PF13558">
    <property type="entry name" value="SbcC_Walker_B"/>
    <property type="match status" value="1"/>
</dbReference>
<dbReference type="RefSeq" id="WP_257532314.1">
    <property type="nucleotide sequence ID" value="NZ_JANKAS010000012.1"/>
</dbReference>
<dbReference type="InterPro" id="IPR027417">
    <property type="entry name" value="P-loop_NTPase"/>
</dbReference>
<feature type="coiled-coil region" evidence="4">
    <location>
        <begin position="218"/>
        <end position="333"/>
    </location>
</feature>
<accession>A0AAE3HFL3</accession>
<feature type="coiled-coil region" evidence="4">
    <location>
        <begin position="536"/>
        <end position="652"/>
    </location>
</feature>
<dbReference type="Proteomes" id="UP001205748">
    <property type="component" value="Unassembled WGS sequence"/>
</dbReference>
<dbReference type="Pfam" id="PF13476">
    <property type="entry name" value="AAA_23"/>
    <property type="match status" value="1"/>
</dbReference>
<feature type="coiled-coil region" evidence="4">
    <location>
        <begin position="694"/>
        <end position="731"/>
    </location>
</feature>
<comment type="similarity">
    <text evidence="1">Belongs to the SMC family. SbcC subfamily.</text>
</comment>
<evidence type="ECO:0000259" key="5">
    <source>
        <dbReference type="Pfam" id="PF13476"/>
    </source>
</evidence>
<organism evidence="6 7">
    <name type="scientific">Irregularibacter muris</name>
    <dbReference type="NCBI Taxonomy" id="1796619"/>
    <lineage>
        <taxon>Bacteria</taxon>
        <taxon>Bacillati</taxon>
        <taxon>Bacillota</taxon>
        <taxon>Clostridia</taxon>
        <taxon>Eubacteriales</taxon>
        <taxon>Eubacteriaceae</taxon>
        <taxon>Irregularibacter</taxon>
    </lineage>
</organism>
<feature type="coiled-coil region" evidence="4">
    <location>
        <begin position="837"/>
        <end position="874"/>
    </location>
</feature>
<dbReference type="Gene3D" id="3.40.50.300">
    <property type="entry name" value="P-loop containing nucleotide triphosphate hydrolases"/>
    <property type="match status" value="2"/>
</dbReference>
<keyword evidence="4" id="KW-0175">Coiled coil</keyword>
<keyword evidence="7" id="KW-1185">Reference proteome</keyword>